<evidence type="ECO:0000313" key="2">
    <source>
        <dbReference type="EMBL" id="BCT93736.1"/>
    </source>
</evidence>
<gene>
    <name evidence="2" type="ORF">LYSCAS_27600</name>
</gene>
<evidence type="ECO:0000313" key="3">
    <source>
        <dbReference type="Proteomes" id="UP000681317"/>
    </source>
</evidence>
<sequence length="63" mass="6705">MAAPGERWYQQPVLWLALSILLASVTGCIGLIVFASRLPADPGPVAEDTVLRVPVARETPPPP</sequence>
<dbReference type="Proteomes" id="UP000681317">
    <property type="component" value="Chromosome"/>
</dbReference>
<name>A0ABN6FW94_9GAMM</name>
<keyword evidence="3" id="KW-1185">Reference proteome</keyword>
<dbReference type="RefSeq" id="WP_213434656.1">
    <property type="nucleotide sequence ID" value="NZ_AP024545.1"/>
</dbReference>
<dbReference type="EMBL" id="AP024545">
    <property type="protein sequence ID" value="BCT93736.1"/>
    <property type="molecule type" value="Genomic_DNA"/>
</dbReference>
<organism evidence="2 3">
    <name type="scientific">Noviluteimonas caseinilytica</name>
    <dbReference type="NCBI Taxonomy" id="2675101"/>
    <lineage>
        <taxon>Bacteria</taxon>
        <taxon>Pseudomonadati</taxon>
        <taxon>Pseudomonadota</taxon>
        <taxon>Gammaproteobacteria</taxon>
        <taxon>Lysobacterales</taxon>
        <taxon>Lysobacteraceae</taxon>
        <taxon>Noviluteimonas</taxon>
    </lineage>
</organism>
<dbReference type="PROSITE" id="PS51257">
    <property type="entry name" value="PROKAR_LIPOPROTEIN"/>
    <property type="match status" value="1"/>
</dbReference>
<accession>A0ABN6FW94</accession>
<evidence type="ECO:0000256" key="1">
    <source>
        <dbReference type="SAM" id="Phobius"/>
    </source>
</evidence>
<protein>
    <submittedName>
        <fullName evidence="2">Uncharacterized protein</fullName>
    </submittedName>
</protein>
<reference evidence="2 3" key="1">
    <citation type="submission" date="2021-03" db="EMBL/GenBank/DDBJ databases">
        <title>Complete Genome Sequences of Two Lysobacter Strains Isolated from Sea Water (Lysobacter caseinilyticus) and Soil (Lysobacter helvus) in South Korea.</title>
        <authorList>
            <person name="Watanabe Y."/>
            <person name="Arakawa K."/>
        </authorList>
    </citation>
    <scope>NUCLEOTIDE SEQUENCE [LARGE SCALE GENOMIC DNA]</scope>
    <source>
        <strain evidence="2 3">KVB24</strain>
    </source>
</reference>
<keyword evidence="1" id="KW-0812">Transmembrane</keyword>
<feature type="transmembrane region" description="Helical" evidence="1">
    <location>
        <begin position="12"/>
        <end position="35"/>
    </location>
</feature>
<proteinExistence type="predicted"/>
<keyword evidence="1" id="KW-0472">Membrane</keyword>
<keyword evidence="1" id="KW-1133">Transmembrane helix</keyword>